<evidence type="ECO:0000313" key="6">
    <source>
        <dbReference type="Proteomes" id="UP000261540"/>
    </source>
</evidence>
<feature type="domain" description="DH" evidence="4">
    <location>
        <begin position="46"/>
        <end position="119"/>
    </location>
</feature>
<dbReference type="GeneTree" id="ENSGT00940000156521"/>
<dbReference type="CDD" id="cd13243">
    <property type="entry name" value="PH_PLEKHG1_G2_G3"/>
    <property type="match status" value="1"/>
</dbReference>
<accession>A0A3B3RKS8</accession>
<dbReference type="PROSITE" id="PS50003">
    <property type="entry name" value="PH_DOMAIN"/>
    <property type="match status" value="1"/>
</dbReference>
<keyword evidence="1" id="KW-0597">Phosphoprotein</keyword>
<feature type="region of interest" description="Disordered" evidence="2">
    <location>
        <begin position="851"/>
        <end position="884"/>
    </location>
</feature>
<dbReference type="InterPro" id="IPR000219">
    <property type="entry name" value="DH_dom"/>
</dbReference>
<dbReference type="InterPro" id="IPR035899">
    <property type="entry name" value="DBL_dom_sf"/>
</dbReference>
<sequence length="1121" mass="126382">MGTRKKRQDRRTEREREREIHHVFDPPAIPSPSPYSSVAALTECMQNKVLAKFFRDRQASLKCSLPLGSYLLKPVQRILKYHLLLQEIAKHFDPEEEGYEVVEEAIDTMTRVAWYINDMKRKHEHAIRLQEIQSLLINWKGPDLTTYGELVLEGTFRIHRVKNERTLFLFDKILLITKKRGEHYEHKSNILCSALMLIDSAKDSLCFSVTRFKYPKQPHTVQAKTVEEKRLWTHHIKRLILENHHAIIPEKAKEAILEMDSIYPTKYRYSPERLKKAMSYSSDEFPGGGRRGRRRSEPAKQIIKSTKAILKDENGCEGTGEGSPKQECGRDEPTEDGNPKEHHAPEDKLHPHSGAPEIGVTEDEMEDASDSEPTDMRVAHENPEVVAPSEQLRDGEGMTEGLLVPQLVEAKSLSSGETTQDEDDDEEEEMAQDPEPARILPQSVLDQASVIAERFVSSLSRRESLLADETRSLSCSSPRLSTRSRTASALSLGETFQEPPTPAVDPISSSADNCFELDRGSIRRRDTLSKRDRLLIDKIRTYYEHAEDQDANFSLKRRESLSYIPVGLVRNLSSRLNSIPKEEASVAEKKPISNSRTPSWSVFDLPGLENDQGAGAKLPDPNLEVFQSTKLPSPSVSEIPITDDEFRPSSEMIKVWQEMEMEVNGDLTEHQDSLKSQKNTNSGPSLSQRGKSGPEAKYSEPLIILEESELSTISEESSVVSPIKSSKDGEEGKLQLDSLGESLDPYEEGRVPRIPVPRIISLGSELEEDLLQQDMEKMKSKVLQLARQYSQRIKNTRPTVRQRGRDAEAHFLKKNLPSVQEEKLDVEDKGKPTLLLPLNTYEQVILREVHSPSPAHTPSSLGSPHILSPGRSSSRSPLSPVQAESFHWPDVRELRSRYCQRGPNSGPPRLSAVKRSCSVPEKMMDHAFERPQGTWRHFSFSSSSSPPVELSQVASGGPQDIPIYKSHASRGPLGRGIDKLCRSRSLDHRLPNLQDRELADGYYVSGQASLPNDRKVIVVEKAESWGGAEKTERKPGEPEGYAHKQLPTSQEEMSIMEVIDRCRAYQESDEYRQREGGKAVASEQLDGPHVSVLTTGRKMDNSQQGLVKNLREKFQNMSSNT</sequence>
<proteinExistence type="predicted"/>
<dbReference type="InterPro" id="IPR043324">
    <property type="entry name" value="PH_PLEKHG1_G2_G3"/>
</dbReference>
<dbReference type="GO" id="GO:2000114">
    <property type="term" value="P:regulation of establishment of cell polarity"/>
    <property type="evidence" value="ECO:0007669"/>
    <property type="project" value="TreeGrafter"/>
</dbReference>
<dbReference type="PANTHER" id="PTHR45924:SF4">
    <property type="entry name" value="PLECKSTRIN HOMOLOGY DOMAIN-CONTAINING FAMILY G MEMBER 3"/>
    <property type="match status" value="1"/>
</dbReference>
<dbReference type="InterPro" id="IPR001849">
    <property type="entry name" value="PH_domain"/>
</dbReference>
<dbReference type="InterPro" id="IPR011993">
    <property type="entry name" value="PH-like_dom_sf"/>
</dbReference>
<dbReference type="SMART" id="SM00233">
    <property type="entry name" value="PH"/>
    <property type="match status" value="1"/>
</dbReference>
<dbReference type="InterPro" id="IPR055251">
    <property type="entry name" value="SOS1_NGEF_PH"/>
</dbReference>
<evidence type="ECO:0000259" key="4">
    <source>
        <dbReference type="PROSITE" id="PS50010"/>
    </source>
</evidence>
<dbReference type="Gene3D" id="1.20.900.10">
    <property type="entry name" value="Dbl homology (DH) domain"/>
    <property type="match status" value="1"/>
</dbReference>
<reference evidence="5" key="1">
    <citation type="submission" date="2025-08" db="UniProtKB">
        <authorList>
            <consortium name="Ensembl"/>
        </authorList>
    </citation>
    <scope>IDENTIFICATION</scope>
</reference>
<feature type="compositionally biased region" description="Basic and acidic residues" evidence="2">
    <location>
        <begin position="327"/>
        <end position="350"/>
    </location>
</feature>
<feature type="region of interest" description="Disordered" evidence="2">
    <location>
        <begin position="280"/>
        <end position="443"/>
    </location>
</feature>
<evidence type="ECO:0000313" key="5">
    <source>
        <dbReference type="Ensembl" id="ENSPKIP00000018435.1"/>
    </source>
</evidence>
<dbReference type="Pfam" id="PF00621">
    <property type="entry name" value="RhoGEF"/>
    <property type="match status" value="1"/>
</dbReference>
<evidence type="ECO:0000256" key="1">
    <source>
        <dbReference type="ARBA" id="ARBA00022553"/>
    </source>
</evidence>
<feature type="compositionally biased region" description="Low complexity" evidence="2">
    <location>
        <begin position="867"/>
        <end position="880"/>
    </location>
</feature>
<dbReference type="Proteomes" id="UP000261540">
    <property type="component" value="Unplaced"/>
</dbReference>
<evidence type="ECO:0000256" key="2">
    <source>
        <dbReference type="SAM" id="MobiDB-lite"/>
    </source>
</evidence>
<keyword evidence="6" id="KW-1185">Reference proteome</keyword>
<dbReference type="GO" id="GO:0005085">
    <property type="term" value="F:guanyl-nucleotide exchange factor activity"/>
    <property type="evidence" value="ECO:0007669"/>
    <property type="project" value="InterPro"/>
</dbReference>
<feature type="domain" description="PH" evidence="3">
    <location>
        <begin position="143"/>
        <end position="241"/>
    </location>
</feature>
<protein>
    <submittedName>
        <fullName evidence="5">Pleckstrin homology and RhoGEF domain containing G3</fullName>
    </submittedName>
</protein>
<reference evidence="5" key="2">
    <citation type="submission" date="2025-09" db="UniProtKB">
        <authorList>
            <consortium name="Ensembl"/>
        </authorList>
    </citation>
    <scope>IDENTIFICATION</scope>
</reference>
<dbReference type="PANTHER" id="PTHR45924">
    <property type="entry name" value="FI17866P1"/>
    <property type="match status" value="1"/>
</dbReference>
<feature type="region of interest" description="Disordered" evidence="2">
    <location>
        <begin position="668"/>
        <end position="698"/>
    </location>
</feature>
<evidence type="ECO:0000259" key="3">
    <source>
        <dbReference type="PROSITE" id="PS50003"/>
    </source>
</evidence>
<feature type="compositionally biased region" description="Acidic residues" evidence="2">
    <location>
        <begin position="360"/>
        <end position="373"/>
    </location>
</feature>
<dbReference type="SUPFAM" id="SSF50729">
    <property type="entry name" value="PH domain-like"/>
    <property type="match status" value="1"/>
</dbReference>
<dbReference type="Ensembl" id="ENSPKIT00000042894.1">
    <property type="protein sequence ID" value="ENSPKIP00000018435.1"/>
    <property type="gene ID" value="ENSPKIG00000004001.1"/>
</dbReference>
<dbReference type="AlphaFoldDB" id="A0A3B3RKS8"/>
<dbReference type="SUPFAM" id="SSF48065">
    <property type="entry name" value="DBL homology domain (DH-domain)"/>
    <property type="match status" value="1"/>
</dbReference>
<dbReference type="Pfam" id="PF22697">
    <property type="entry name" value="SOS1_NGEF_PH"/>
    <property type="match status" value="1"/>
</dbReference>
<name>A0A3B3RKS8_9TELE</name>
<dbReference type="GO" id="GO:0031267">
    <property type="term" value="F:small GTPase binding"/>
    <property type="evidence" value="ECO:0007669"/>
    <property type="project" value="TreeGrafter"/>
</dbReference>
<feature type="compositionally biased region" description="Polar residues" evidence="2">
    <location>
        <begin position="676"/>
        <end position="690"/>
    </location>
</feature>
<dbReference type="STRING" id="1676925.ENSPKIP00000018435"/>
<organism evidence="5 6">
    <name type="scientific">Paramormyrops kingsleyae</name>
    <dbReference type="NCBI Taxonomy" id="1676925"/>
    <lineage>
        <taxon>Eukaryota</taxon>
        <taxon>Metazoa</taxon>
        <taxon>Chordata</taxon>
        <taxon>Craniata</taxon>
        <taxon>Vertebrata</taxon>
        <taxon>Euteleostomi</taxon>
        <taxon>Actinopterygii</taxon>
        <taxon>Neopterygii</taxon>
        <taxon>Teleostei</taxon>
        <taxon>Osteoglossocephala</taxon>
        <taxon>Osteoglossomorpha</taxon>
        <taxon>Osteoglossiformes</taxon>
        <taxon>Mormyridae</taxon>
        <taxon>Paramormyrops</taxon>
    </lineage>
</organism>
<dbReference type="PROSITE" id="PS50010">
    <property type="entry name" value="DH_2"/>
    <property type="match status" value="1"/>
</dbReference>
<feature type="compositionally biased region" description="Basic and acidic residues" evidence="2">
    <location>
        <begin position="374"/>
        <end position="383"/>
    </location>
</feature>
<feature type="compositionally biased region" description="Acidic residues" evidence="2">
    <location>
        <begin position="419"/>
        <end position="432"/>
    </location>
</feature>
<dbReference type="Gene3D" id="2.30.29.30">
    <property type="entry name" value="Pleckstrin-homology domain (PH domain)/Phosphotyrosine-binding domain (PTB)"/>
    <property type="match status" value="1"/>
</dbReference>